<keyword evidence="3" id="KW-1185">Reference proteome</keyword>
<dbReference type="SUPFAM" id="SSF51735">
    <property type="entry name" value="NAD(P)-binding Rossmann-fold domains"/>
    <property type="match status" value="1"/>
</dbReference>
<feature type="domain" description="NAD-dependent epimerase/dehydratase" evidence="1">
    <location>
        <begin position="1"/>
        <end position="207"/>
    </location>
</feature>
<dbReference type="PANTHER" id="PTHR48079:SF9">
    <property type="entry name" value="PUTATIVE-RELATED"/>
    <property type="match status" value="1"/>
</dbReference>
<evidence type="ECO:0000313" key="3">
    <source>
        <dbReference type="Proteomes" id="UP000076852"/>
    </source>
</evidence>
<protein>
    <recommendedName>
        <fullName evidence="1">NAD-dependent epimerase/dehydratase domain-containing protein</fullName>
    </recommendedName>
</protein>
<evidence type="ECO:0000313" key="2">
    <source>
        <dbReference type="EMBL" id="ANB75849.1"/>
    </source>
</evidence>
<dbReference type="Proteomes" id="UP000076852">
    <property type="component" value="Chromosome 2"/>
</dbReference>
<dbReference type="GO" id="GO:0005737">
    <property type="term" value="C:cytoplasm"/>
    <property type="evidence" value="ECO:0007669"/>
    <property type="project" value="TreeGrafter"/>
</dbReference>
<dbReference type="KEGG" id="buz:AYM40_26445"/>
<dbReference type="GO" id="GO:0004029">
    <property type="term" value="F:aldehyde dehydrogenase (NAD+) activity"/>
    <property type="evidence" value="ECO:0007669"/>
    <property type="project" value="TreeGrafter"/>
</dbReference>
<name>A0A160FS32_9BURK</name>
<evidence type="ECO:0000259" key="1">
    <source>
        <dbReference type="Pfam" id="PF01370"/>
    </source>
</evidence>
<dbReference type="AlphaFoldDB" id="A0A160FS32"/>
<dbReference type="InterPro" id="IPR051783">
    <property type="entry name" value="NAD(P)-dependent_oxidoreduct"/>
</dbReference>
<accession>A0A160FS32</accession>
<dbReference type="Pfam" id="PF01370">
    <property type="entry name" value="Epimerase"/>
    <property type="match status" value="1"/>
</dbReference>
<dbReference type="STRING" id="1804984.AYM40_26445"/>
<sequence length="293" mass="32019">MGRVVLEKLLDSGIDVLALARPSSRSAMPTRPGLAWAQGTLDDADAIGKAVRQTDAAMHMAAQHDFHMQKLDWAAITAIGQALEGTGKPFIATSATPVYGHTGDEPRDEHEPVEHPHPLRTFRLQHDRFVIGLRERDVRGVVVRPPLVYGRSGGFLVTLINQAIEDRTARTIGNGTNRWSTVDVDDLADLYVRALLAEDAYGAFNAGSRDVVSMKVIAETIAQSFGPKIPVGSWTEQEACARLGELMALMSLDQHVSSERARSELGWNPRATTLIEDLSHGSYRLAPLVPYSH</sequence>
<dbReference type="Gene3D" id="3.40.50.720">
    <property type="entry name" value="NAD(P)-binding Rossmann-like Domain"/>
    <property type="match status" value="1"/>
</dbReference>
<dbReference type="InterPro" id="IPR001509">
    <property type="entry name" value="Epimerase_deHydtase"/>
</dbReference>
<proteinExistence type="predicted"/>
<dbReference type="EMBL" id="CP014579">
    <property type="protein sequence ID" value="ANB75849.1"/>
    <property type="molecule type" value="Genomic_DNA"/>
</dbReference>
<reference evidence="2 3" key="1">
    <citation type="journal article" date="2016" name="Gene">
        <title>PacBio SMRT assembly of a complex multi-replicon genome reveals chlorocatechol degradative operon in a region of genome plasticity.</title>
        <authorList>
            <person name="Ricker N."/>
            <person name="Shen S.Y."/>
            <person name="Goordial J."/>
            <person name="Jin S."/>
            <person name="Fulthorpe R.R."/>
        </authorList>
    </citation>
    <scope>NUCLEOTIDE SEQUENCE [LARGE SCALE GENOMIC DNA]</scope>
    <source>
        <strain evidence="2 3">OLGA172</strain>
    </source>
</reference>
<dbReference type="InterPro" id="IPR036291">
    <property type="entry name" value="NAD(P)-bd_dom_sf"/>
</dbReference>
<dbReference type="PANTHER" id="PTHR48079">
    <property type="entry name" value="PROTEIN YEEZ"/>
    <property type="match status" value="1"/>
</dbReference>
<organism evidence="2 3">
    <name type="scientific">Paraburkholderia phytofirmans OLGA172</name>
    <dbReference type="NCBI Taxonomy" id="1417228"/>
    <lineage>
        <taxon>Bacteria</taxon>
        <taxon>Pseudomonadati</taxon>
        <taxon>Pseudomonadota</taxon>
        <taxon>Betaproteobacteria</taxon>
        <taxon>Burkholderiales</taxon>
        <taxon>Burkholderiaceae</taxon>
        <taxon>Paraburkholderia</taxon>
    </lineage>
</organism>
<gene>
    <name evidence="2" type="ORF">AYM40_26445</name>
</gene>